<dbReference type="PROSITE" id="PS50112">
    <property type="entry name" value="PAS"/>
    <property type="match status" value="2"/>
</dbReference>
<sequence length="640" mass="71678">MKESINTIRLLALALIVIALVLAAQHAFPAALCLIPFGLGILLRGRNSRKELEQQAAFEEAERKRATLRANAAFESFVNSSPVSIEIYDTAGKLLTSNKAAERLLGKIPPVGISLFDERGLKRNGLLEPQLKRVLAGTRVETPPTWYDPTEIGLPGIPGRKICFRATVFPLFSAEGNVTRIAVVHEDITELKKLEQELKEAEIQPSVSTGIPIPEDIRELEFRRRKVEQALRECEETHRALVEGPQTYIVIRLTEDGRVTGISPSVKTVWGVSAETILTDPSAFFAQVHPDDLEQVKQTETRIRRTNEYPEEYRFRVINKASGQTRWVEIRGSVCKVAGKKTLNAIALDITHLVTIEQALKQKTTDIKSLLTSTSDGIIVVDKNLTVTLWSKGAEKETQISAKETVGKPLVKIYPDIRNTRFFPALKKTLDERVSTRSEAFYNDGRKQYAGWFSISSYPFESGLLLMVSNITRQKNAELAWQDAKSKLKVLMESSGLAITVKDLKLRYTLVNANAFRMLGVAEGADLEGKTCKDILNPTVANLLSSQDRKVIHDGKTVEIELALPNAISPDSTWYHIIKSPLRNSSNETVGVLDLGFDISKRVQAQQELSRRRDYFQKLLKEQAATLRKAKKELQLWEKP</sequence>
<dbReference type="CDD" id="cd00130">
    <property type="entry name" value="PAS"/>
    <property type="match status" value="3"/>
</dbReference>
<proteinExistence type="predicted"/>
<feature type="domain" description="PAS" evidence="2">
    <location>
        <begin position="234"/>
        <end position="307"/>
    </location>
</feature>
<feature type="domain" description="PAS" evidence="2">
    <location>
        <begin position="363"/>
        <end position="411"/>
    </location>
</feature>
<dbReference type="Pfam" id="PF08448">
    <property type="entry name" value="PAS_4"/>
    <property type="match status" value="3"/>
</dbReference>
<dbReference type="Proteomes" id="UP000215559">
    <property type="component" value="Unassembled WGS sequence"/>
</dbReference>
<dbReference type="PANTHER" id="PTHR44757:SF2">
    <property type="entry name" value="BIOFILM ARCHITECTURE MAINTENANCE PROTEIN MBAA"/>
    <property type="match status" value="1"/>
</dbReference>
<dbReference type="Gene3D" id="3.30.450.20">
    <property type="entry name" value="PAS domain"/>
    <property type="match status" value="4"/>
</dbReference>
<dbReference type="InterPro" id="IPR052155">
    <property type="entry name" value="Biofilm_reg_signaling"/>
</dbReference>
<dbReference type="InterPro" id="IPR035965">
    <property type="entry name" value="PAS-like_dom_sf"/>
</dbReference>
<protein>
    <recommendedName>
        <fullName evidence="6">PAS domain-containing protein</fullName>
    </recommendedName>
</protein>
<evidence type="ECO:0000313" key="5">
    <source>
        <dbReference type="Proteomes" id="UP000215559"/>
    </source>
</evidence>
<comment type="caution">
    <text evidence="4">The sequence shown here is derived from an EMBL/GenBank/DDBJ whole genome shotgun (WGS) entry which is preliminary data.</text>
</comment>
<reference evidence="4 5" key="1">
    <citation type="submission" date="2017-07" db="EMBL/GenBank/DDBJ databases">
        <title>Recovery of genomes from metagenomes via a dereplication, aggregation, and scoring strategy.</title>
        <authorList>
            <person name="Sieber C.M."/>
            <person name="Probst A.J."/>
            <person name="Sharrar A."/>
            <person name="Thomas B.C."/>
            <person name="Hess M."/>
            <person name="Tringe S.G."/>
            <person name="Banfield J.F."/>
        </authorList>
    </citation>
    <scope>NUCLEOTIDE SEQUENCE [LARGE SCALE GENOMIC DNA]</scope>
    <source>
        <strain evidence="4">JGI_Cruoil_03_51_56</strain>
    </source>
</reference>
<gene>
    <name evidence="4" type="ORF">CH330_06770</name>
</gene>
<evidence type="ECO:0000259" key="3">
    <source>
        <dbReference type="PROSITE" id="PS50113"/>
    </source>
</evidence>
<keyword evidence="1" id="KW-0175">Coiled coil</keyword>
<name>A0A235BRD8_UNCW3</name>
<dbReference type="EMBL" id="NOZP01000128">
    <property type="protein sequence ID" value="OYD15043.1"/>
    <property type="molecule type" value="Genomic_DNA"/>
</dbReference>
<feature type="coiled-coil region" evidence="1">
    <location>
        <begin position="42"/>
        <end position="69"/>
    </location>
</feature>
<evidence type="ECO:0000313" key="4">
    <source>
        <dbReference type="EMBL" id="OYD15043.1"/>
    </source>
</evidence>
<accession>A0A235BRD8</accession>
<dbReference type="SMART" id="SM00091">
    <property type="entry name" value="PAS"/>
    <property type="match status" value="4"/>
</dbReference>
<dbReference type="InterPro" id="IPR013655">
    <property type="entry name" value="PAS_fold_3"/>
</dbReference>
<feature type="coiled-coil region" evidence="1">
    <location>
        <begin position="184"/>
        <end position="237"/>
    </location>
</feature>
<evidence type="ECO:0000256" key="1">
    <source>
        <dbReference type="SAM" id="Coils"/>
    </source>
</evidence>
<dbReference type="PANTHER" id="PTHR44757">
    <property type="entry name" value="DIGUANYLATE CYCLASE DGCP"/>
    <property type="match status" value="1"/>
</dbReference>
<evidence type="ECO:0000259" key="2">
    <source>
        <dbReference type="PROSITE" id="PS50112"/>
    </source>
</evidence>
<feature type="domain" description="PAC" evidence="3">
    <location>
        <begin position="148"/>
        <end position="200"/>
    </location>
</feature>
<feature type="domain" description="PAC" evidence="3">
    <location>
        <begin position="558"/>
        <end position="611"/>
    </location>
</feature>
<dbReference type="Pfam" id="PF08447">
    <property type="entry name" value="PAS_3"/>
    <property type="match status" value="1"/>
</dbReference>
<evidence type="ECO:0008006" key="6">
    <source>
        <dbReference type="Google" id="ProtNLM"/>
    </source>
</evidence>
<dbReference type="InterPro" id="IPR000700">
    <property type="entry name" value="PAS-assoc_C"/>
</dbReference>
<organism evidence="4 5">
    <name type="scientific">candidate division WOR-3 bacterium JGI_Cruoil_03_51_56</name>
    <dbReference type="NCBI Taxonomy" id="1973747"/>
    <lineage>
        <taxon>Bacteria</taxon>
        <taxon>Bacteria division WOR-3</taxon>
    </lineage>
</organism>
<dbReference type="NCBIfam" id="TIGR00229">
    <property type="entry name" value="sensory_box"/>
    <property type="match status" value="2"/>
</dbReference>
<dbReference type="PROSITE" id="PS50113">
    <property type="entry name" value="PAC"/>
    <property type="match status" value="2"/>
</dbReference>
<dbReference type="InterPro" id="IPR013656">
    <property type="entry name" value="PAS_4"/>
</dbReference>
<dbReference type="AlphaFoldDB" id="A0A235BRD8"/>
<dbReference type="InterPro" id="IPR000014">
    <property type="entry name" value="PAS"/>
</dbReference>
<dbReference type="SUPFAM" id="SSF55785">
    <property type="entry name" value="PYP-like sensor domain (PAS domain)"/>
    <property type="match status" value="4"/>
</dbReference>